<feature type="signal peptide" evidence="1">
    <location>
        <begin position="1"/>
        <end position="24"/>
    </location>
</feature>
<dbReference type="AlphaFoldDB" id="A0A1H8C7C5"/>
<organism evidence="2 3">
    <name type="scientific">Lihuaxuella thermophila</name>
    <dbReference type="NCBI Taxonomy" id="1173111"/>
    <lineage>
        <taxon>Bacteria</taxon>
        <taxon>Bacillati</taxon>
        <taxon>Bacillota</taxon>
        <taxon>Bacilli</taxon>
        <taxon>Bacillales</taxon>
        <taxon>Thermoactinomycetaceae</taxon>
        <taxon>Lihuaxuella</taxon>
    </lineage>
</organism>
<name>A0A1H8C7C5_9BACL</name>
<dbReference type="Proteomes" id="UP000199695">
    <property type="component" value="Unassembled WGS sequence"/>
</dbReference>
<evidence type="ECO:0000313" key="3">
    <source>
        <dbReference type="Proteomes" id="UP000199695"/>
    </source>
</evidence>
<sequence length="548" mass="59965">MRSPCRYFLILLLCTLLAVPMGTAAEADANNAQAAKLTGRISMSQLPPPSNDTTPGSWFLGATPPNYDPNKPPIVFVQGMNGRAQDWWDETMYHGLNDMYEKAYSHGYRTAFVQLYDAAGQGSASQWDNGRLLAYMLEQIYHRFGQKVNIVAHSKGGPDTQAALIHYGAYRFVGKVVTLGSPHHGSHLADLAHSWYAGWLAELLGIQSPGTYSLQTGEMAKFREVTDSHANVGQNAYYTAAGTSWGPFPSALWTGGLYLSPHGPNDGLVNEWSTRLRYGSHLFTDDVDHDMIRTGSASFSRIEPVLRTSRAAGAAPKAMAPPSEAVAVPQADEQYVYGAALHARQTVEHQVPVDSSSREALFTIMTRSPDAEVILISPSGGHYSKAGKEYLAAVDRGLFAGAYVQAFRIQQPQRGVWKVRITSPRDDAFLLTTTFVGSSTLSVDLPLTSKQKDFAFKVKLRNPAHFDPSSLQVRLKGVTPREKAGRLTNSARFQQQLKMDSKQLGAFVGKISTGLKPGAYNLTIEIKGKTKRGEPFARTVVRSVHIDN</sequence>
<proteinExistence type="predicted"/>
<dbReference type="SUPFAM" id="SSF53474">
    <property type="entry name" value="alpha/beta-Hydrolases"/>
    <property type="match status" value="1"/>
</dbReference>
<evidence type="ECO:0000313" key="2">
    <source>
        <dbReference type="EMBL" id="SEM90940.1"/>
    </source>
</evidence>
<reference evidence="2 3" key="1">
    <citation type="submission" date="2016-10" db="EMBL/GenBank/DDBJ databases">
        <authorList>
            <person name="de Groot N.N."/>
        </authorList>
    </citation>
    <scope>NUCLEOTIDE SEQUENCE [LARGE SCALE GENOMIC DNA]</scope>
    <source>
        <strain evidence="2 3">DSM 46701</strain>
    </source>
</reference>
<dbReference type="ESTHER" id="9bacl-a0a1h8c7c5">
    <property type="family name" value="BlEst2-lipase-like"/>
</dbReference>
<protein>
    <recommendedName>
        <fullName evidence="4">Triacylglycerol esterase/lipase EstA, alpha/beta hydrolase fold</fullName>
    </recommendedName>
</protein>
<accession>A0A1H8C7C5</accession>
<evidence type="ECO:0000256" key="1">
    <source>
        <dbReference type="SAM" id="SignalP"/>
    </source>
</evidence>
<dbReference type="EMBL" id="FOCQ01000003">
    <property type="protein sequence ID" value="SEM90940.1"/>
    <property type="molecule type" value="Genomic_DNA"/>
</dbReference>
<dbReference type="OrthoDB" id="9765872at2"/>
<gene>
    <name evidence="2" type="ORF">SAMN05444955_103117</name>
</gene>
<keyword evidence="3" id="KW-1185">Reference proteome</keyword>
<dbReference type="RefSeq" id="WP_089965656.1">
    <property type="nucleotide sequence ID" value="NZ_FOCQ01000003.1"/>
</dbReference>
<dbReference type="STRING" id="1173111.SAMN05444955_103117"/>
<dbReference type="Gene3D" id="3.40.50.1820">
    <property type="entry name" value="alpha/beta hydrolase"/>
    <property type="match status" value="1"/>
</dbReference>
<feature type="chain" id="PRO_5038946600" description="Triacylglycerol esterase/lipase EstA, alpha/beta hydrolase fold" evidence="1">
    <location>
        <begin position="25"/>
        <end position="548"/>
    </location>
</feature>
<dbReference type="InterPro" id="IPR029058">
    <property type="entry name" value="AB_hydrolase_fold"/>
</dbReference>
<evidence type="ECO:0008006" key="4">
    <source>
        <dbReference type="Google" id="ProtNLM"/>
    </source>
</evidence>
<keyword evidence="1" id="KW-0732">Signal</keyword>